<evidence type="ECO:0000256" key="3">
    <source>
        <dbReference type="ARBA" id="ARBA00006972"/>
    </source>
</evidence>
<dbReference type="SUPFAM" id="SSF64356">
    <property type="entry name" value="SNARE-like"/>
    <property type="match status" value="1"/>
</dbReference>
<dbReference type="PANTHER" id="PTHR11043">
    <property type="entry name" value="ZETA-COAT PROTEIN"/>
    <property type="match status" value="1"/>
</dbReference>
<dbReference type="GO" id="GO:0006891">
    <property type="term" value="P:intra-Golgi vesicle-mediated transport"/>
    <property type="evidence" value="ECO:0007669"/>
    <property type="project" value="TreeGrafter"/>
</dbReference>
<evidence type="ECO:0000256" key="1">
    <source>
        <dbReference type="ARBA" id="ARBA00004156"/>
    </source>
</evidence>
<comment type="subcellular location">
    <subcellularLocation>
        <location evidence="11">Cytoplasm</location>
    </subcellularLocation>
    <subcellularLocation>
        <location evidence="11">Golgi apparatus membrane</location>
        <topology evidence="11">Peripheral membrane protein</topology>
        <orientation evidence="11">Cytoplasmic side</orientation>
    </subcellularLocation>
    <subcellularLocation>
        <location evidence="11">Cytoplasmic vesicle</location>
        <location evidence="11">COPI-coated vesicle membrane</location>
        <topology evidence="11">Peripheral membrane protein</topology>
        <orientation evidence="11">Cytoplasmic side</orientation>
    </subcellularLocation>
    <subcellularLocation>
        <location evidence="1">Cytoplasmic vesicle membrane</location>
    </subcellularLocation>
    <subcellularLocation>
        <location evidence="9">Endomembrane system</location>
        <topology evidence="9">Peripheral membrane protein</topology>
        <orientation evidence="9">Cytoplasmic side</orientation>
    </subcellularLocation>
    <subcellularLocation>
        <location evidence="2">Golgi apparatus</location>
    </subcellularLocation>
</comment>
<sequence>MNLVATVKAIVLLGADGRRFIAKYCDDELAARSKQFEKQLFSRTKTPKSKDGLLVLNGLVVVHKFVKDSHIYVVGGKDENPCLLATILNCLTEVISSQDVFHPEYRSRVLSAVVEETVDRIGVMFEPDSQLVLDRIESQGHDESQHSIRRFIGM</sequence>
<dbReference type="PANTHER" id="PTHR11043:SF0">
    <property type="entry name" value="COATOMER SUBUNIT ZETA"/>
    <property type="match status" value="1"/>
</dbReference>
<keyword evidence="8 11" id="KW-0968">Cytoplasmic vesicle</keyword>
<organism evidence="12">
    <name type="scientific">Aceria tosichella</name>
    <name type="common">wheat curl mite</name>
    <dbReference type="NCBI Taxonomy" id="561515"/>
    <lineage>
        <taxon>Eukaryota</taxon>
        <taxon>Metazoa</taxon>
        <taxon>Ecdysozoa</taxon>
        <taxon>Arthropoda</taxon>
        <taxon>Chelicerata</taxon>
        <taxon>Arachnida</taxon>
        <taxon>Acari</taxon>
        <taxon>Acariformes</taxon>
        <taxon>Trombidiformes</taxon>
        <taxon>Prostigmata</taxon>
        <taxon>Eupodina</taxon>
        <taxon>Eriophyoidea</taxon>
        <taxon>Eriophyidae</taxon>
        <taxon>Eriophyinae</taxon>
        <taxon>Aceriini</taxon>
        <taxon>Aceria</taxon>
    </lineage>
</organism>
<dbReference type="GO" id="GO:0000139">
    <property type="term" value="C:Golgi membrane"/>
    <property type="evidence" value="ECO:0007669"/>
    <property type="project" value="UniProtKB-SubCell"/>
</dbReference>
<keyword evidence="11" id="KW-0963">Cytoplasm</keyword>
<dbReference type="EMBL" id="GGYP01000082">
    <property type="protein sequence ID" value="MDE44853.1"/>
    <property type="molecule type" value="Transcribed_RNA"/>
</dbReference>
<accession>A0A6G1S4G7</accession>
<comment type="function">
    <text evidence="10">The coatomer is a cytosolic protein complex that binds to dilysine motifs and reversibly associates with Golgi non-clathrin-coated vesicles, which further mediate biosynthetic protein transport from the ER, via the Golgi up to the trans Golgi network. Coatomer complex is required for budding from Golgi membranes, and is essential for the retrograde Golgi-to-ER transport of dilysine-tagged proteins. The zeta subunit may be involved in regulating the coat assembly and, hence, the rate of biosynthetic protein transport due to its association-dissociation properties with the coatomer complex.</text>
</comment>
<dbReference type="AlphaFoldDB" id="A0A6G1S4G7"/>
<proteinExistence type="inferred from homology"/>
<evidence type="ECO:0000256" key="9">
    <source>
        <dbReference type="ARBA" id="ARBA00029433"/>
    </source>
</evidence>
<keyword evidence="4 11" id="KW-0813">Transport</keyword>
<comment type="similarity">
    <text evidence="3 11">Belongs to the adaptor complexes small subunit family.</text>
</comment>
<evidence type="ECO:0000256" key="8">
    <source>
        <dbReference type="ARBA" id="ARBA00023329"/>
    </source>
</evidence>
<evidence type="ECO:0000256" key="11">
    <source>
        <dbReference type="RuleBase" id="RU366053"/>
    </source>
</evidence>
<evidence type="ECO:0000256" key="6">
    <source>
        <dbReference type="ARBA" id="ARBA00023034"/>
    </source>
</evidence>
<evidence type="ECO:0000256" key="10">
    <source>
        <dbReference type="ARBA" id="ARBA00045555"/>
    </source>
</evidence>
<protein>
    <recommendedName>
        <fullName evidence="11">Coatomer subunit zeta</fullName>
    </recommendedName>
</protein>
<gene>
    <name evidence="12" type="primary">COPZ1</name>
    <name evidence="12" type="ORF">g.6636</name>
</gene>
<evidence type="ECO:0000256" key="2">
    <source>
        <dbReference type="ARBA" id="ARBA00004555"/>
    </source>
</evidence>
<keyword evidence="11" id="KW-0931">ER-Golgi transport</keyword>
<reference evidence="12" key="1">
    <citation type="submission" date="2018-10" db="EMBL/GenBank/DDBJ databases">
        <title>Transcriptome assembly of Aceria tosichella (Wheat curl mite) Type 2.</title>
        <authorList>
            <person name="Scully E.D."/>
            <person name="Geib S.M."/>
            <person name="Palmer N.A."/>
            <person name="Gupta A.K."/>
            <person name="Sarath G."/>
            <person name="Tatineni S."/>
        </authorList>
    </citation>
    <scope>NUCLEOTIDE SEQUENCE</scope>
    <source>
        <strain evidence="12">LincolnNE</strain>
    </source>
</reference>
<evidence type="ECO:0000256" key="4">
    <source>
        <dbReference type="ARBA" id="ARBA00022448"/>
    </source>
</evidence>
<dbReference type="GO" id="GO:0030126">
    <property type="term" value="C:COPI vesicle coat"/>
    <property type="evidence" value="ECO:0007669"/>
    <property type="project" value="UniProtKB-UniRule"/>
</dbReference>
<dbReference type="GO" id="GO:0006886">
    <property type="term" value="P:intracellular protein transport"/>
    <property type="evidence" value="ECO:0007669"/>
    <property type="project" value="TreeGrafter"/>
</dbReference>
<evidence type="ECO:0000256" key="7">
    <source>
        <dbReference type="ARBA" id="ARBA00023136"/>
    </source>
</evidence>
<dbReference type="Gene3D" id="3.30.450.60">
    <property type="match status" value="1"/>
</dbReference>
<evidence type="ECO:0000256" key="5">
    <source>
        <dbReference type="ARBA" id="ARBA00022927"/>
    </source>
</evidence>
<dbReference type="InterPro" id="IPR011012">
    <property type="entry name" value="Longin-like_dom_sf"/>
</dbReference>
<comment type="subunit">
    <text evidence="11">Oligomeric complex that consists of at least the alpha, beta, beta', gamma, delta, epsilon and zeta subunits.</text>
</comment>
<keyword evidence="5 11" id="KW-0653">Protein transport</keyword>
<evidence type="ECO:0000313" key="12">
    <source>
        <dbReference type="EMBL" id="MDE44853.1"/>
    </source>
</evidence>
<dbReference type="InterPro" id="IPR039652">
    <property type="entry name" value="Coatomer_zeta"/>
</dbReference>
<keyword evidence="7 11" id="KW-0472">Membrane</keyword>
<keyword evidence="6 11" id="KW-0333">Golgi apparatus</keyword>
<name>A0A6G1S4G7_9ACAR</name>
<dbReference type="GO" id="GO:0006890">
    <property type="term" value="P:retrograde vesicle-mediated transport, Golgi to endoplasmic reticulum"/>
    <property type="evidence" value="ECO:0007669"/>
    <property type="project" value="UniProtKB-UniRule"/>
</dbReference>